<dbReference type="PRINTS" id="PR00370">
    <property type="entry name" value="FMOXYGENASE"/>
</dbReference>
<keyword evidence="3" id="KW-0274">FAD</keyword>
<comment type="similarity">
    <text evidence="1">Belongs to the FMO family.</text>
</comment>
<protein>
    <recommendedName>
        <fullName evidence="7">Flavin-containing monooxygenase</fullName>
    </recommendedName>
</protein>
<dbReference type="Gene3D" id="3.50.50.60">
    <property type="entry name" value="FAD/NAD(P)-binding domain"/>
    <property type="match status" value="2"/>
</dbReference>
<gene>
    <name evidence="6" type="ORF">ACOF00016_LOCUS13258</name>
</gene>
<keyword evidence="5" id="KW-0560">Oxidoreductase</keyword>
<dbReference type="GO" id="GO:0004499">
    <property type="term" value="F:N,N-dimethylaniline monooxygenase activity"/>
    <property type="evidence" value="ECO:0007669"/>
    <property type="project" value="InterPro"/>
</dbReference>
<evidence type="ECO:0000256" key="5">
    <source>
        <dbReference type="ARBA" id="ARBA00023002"/>
    </source>
</evidence>
<dbReference type="Pfam" id="PF00743">
    <property type="entry name" value="FMO-like"/>
    <property type="match status" value="1"/>
</dbReference>
<name>A0A7S3L9I6_9STRA</name>
<keyword evidence="2" id="KW-0285">Flavoprotein</keyword>
<dbReference type="InterPro" id="IPR000960">
    <property type="entry name" value="Flavin_mOase"/>
</dbReference>
<evidence type="ECO:0000256" key="1">
    <source>
        <dbReference type="ARBA" id="ARBA00009183"/>
    </source>
</evidence>
<dbReference type="GO" id="GO:0050661">
    <property type="term" value="F:NADP binding"/>
    <property type="evidence" value="ECO:0007669"/>
    <property type="project" value="InterPro"/>
</dbReference>
<organism evidence="6">
    <name type="scientific">Amphora coffeiformis</name>
    <dbReference type="NCBI Taxonomy" id="265554"/>
    <lineage>
        <taxon>Eukaryota</taxon>
        <taxon>Sar</taxon>
        <taxon>Stramenopiles</taxon>
        <taxon>Ochrophyta</taxon>
        <taxon>Bacillariophyta</taxon>
        <taxon>Bacillariophyceae</taxon>
        <taxon>Bacillariophycidae</taxon>
        <taxon>Thalassiophysales</taxon>
        <taxon>Catenulaceae</taxon>
        <taxon>Amphora</taxon>
    </lineage>
</organism>
<accession>A0A7S3L9I6</accession>
<evidence type="ECO:0000256" key="2">
    <source>
        <dbReference type="ARBA" id="ARBA00022630"/>
    </source>
</evidence>
<reference evidence="6" key="1">
    <citation type="submission" date="2021-01" db="EMBL/GenBank/DDBJ databases">
        <authorList>
            <person name="Corre E."/>
            <person name="Pelletier E."/>
            <person name="Niang G."/>
            <person name="Scheremetjew M."/>
            <person name="Finn R."/>
            <person name="Kale V."/>
            <person name="Holt S."/>
            <person name="Cochrane G."/>
            <person name="Meng A."/>
            <person name="Brown T."/>
            <person name="Cohen L."/>
        </authorList>
    </citation>
    <scope>NUCLEOTIDE SEQUENCE</scope>
    <source>
        <strain evidence="6">CCMP127</strain>
    </source>
</reference>
<dbReference type="InterPro" id="IPR020946">
    <property type="entry name" value="Flavin_mOase-like"/>
</dbReference>
<dbReference type="AlphaFoldDB" id="A0A7S3L9I6"/>
<dbReference type="PANTHER" id="PTHR23023">
    <property type="entry name" value="DIMETHYLANILINE MONOOXYGENASE"/>
    <property type="match status" value="1"/>
</dbReference>
<dbReference type="InterPro" id="IPR036188">
    <property type="entry name" value="FAD/NAD-bd_sf"/>
</dbReference>
<evidence type="ECO:0000256" key="3">
    <source>
        <dbReference type="ARBA" id="ARBA00022827"/>
    </source>
</evidence>
<proteinExistence type="inferred from homology"/>
<evidence type="ECO:0000313" key="6">
    <source>
        <dbReference type="EMBL" id="CAE0416199.1"/>
    </source>
</evidence>
<dbReference type="InterPro" id="IPR050346">
    <property type="entry name" value="FMO-like"/>
</dbReference>
<keyword evidence="4" id="KW-0521">NADP</keyword>
<evidence type="ECO:0008006" key="7">
    <source>
        <dbReference type="Google" id="ProtNLM"/>
    </source>
</evidence>
<dbReference type="SUPFAM" id="SSF51905">
    <property type="entry name" value="FAD/NAD(P)-binding domain"/>
    <property type="match status" value="2"/>
</dbReference>
<dbReference type="EMBL" id="HBIM01017170">
    <property type="protein sequence ID" value="CAE0416199.1"/>
    <property type="molecule type" value="Transcribed_RNA"/>
</dbReference>
<evidence type="ECO:0000256" key="4">
    <source>
        <dbReference type="ARBA" id="ARBA00022857"/>
    </source>
</evidence>
<sequence length="486" mass="54806">MHVFKSRWWSYYTLLLVSAFVLKSSTMAFTQALHENSPKIAVIGAGAAGLAIARVMQRAGLDQVLVLEKDTSIGGVWNYKEAAKDRPMYQGLRTNLPKEIMGYREYPFPKEFDKSFLTHRQVCQYLKGYRDHFNLSVQYGCAVNKLKVLEGEESCVNHSSGDKPWPKIELEWTDGPNQQEKKDVFDAVYIANGHYSQPQVPPIPGIEHFKGKTIHSIEYDLPSDFKGQKILCIGGRASGADLAREMTEAGAARVFLSDSAKKDGNVETLGDTLTWVPRTNAIRKDGTLEFDLGCEIHPEVDVIIFCTGYDYNFPFIGETSNLPLDSRNRRVQPLFEQLWHAVYPNIAFIGLPHSVVPFPLFELQAEACLSQMTRCTLPDLTERMEHAVKAVGGEGMENGRVEDTHYLGSKQWDYCRRMAKYGGVYDESLEAFLTTNQKIYDHTGGLRKDEFPAGPDTYREYVYERDDANSSFRIVETPVESTATVG</sequence>
<dbReference type="GO" id="GO:0050660">
    <property type="term" value="F:flavin adenine dinucleotide binding"/>
    <property type="evidence" value="ECO:0007669"/>
    <property type="project" value="InterPro"/>
</dbReference>